<organism evidence="2 3">
    <name type="scientific">Luedemannella helvata</name>
    <dbReference type="NCBI Taxonomy" id="349315"/>
    <lineage>
        <taxon>Bacteria</taxon>
        <taxon>Bacillati</taxon>
        <taxon>Actinomycetota</taxon>
        <taxon>Actinomycetes</taxon>
        <taxon>Micromonosporales</taxon>
        <taxon>Micromonosporaceae</taxon>
        <taxon>Luedemannella</taxon>
    </lineage>
</organism>
<name>A0ABP4WQS8_9ACTN</name>
<dbReference type="Pfam" id="PF03476">
    <property type="entry name" value="MOSC_N"/>
    <property type="match status" value="1"/>
</dbReference>
<reference evidence="3" key="1">
    <citation type="journal article" date="2019" name="Int. J. Syst. Evol. Microbiol.">
        <title>The Global Catalogue of Microorganisms (GCM) 10K type strain sequencing project: providing services to taxonomists for standard genome sequencing and annotation.</title>
        <authorList>
            <consortium name="The Broad Institute Genomics Platform"/>
            <consortium name="The Broad Institute Genome Sequencing Center for Infectious Disease"/>
            <person name="Wu L."/>
            <person name="Ma J."/>
        </authorList>
    </citation>
    <scope>NUCLEOTIDE SEQUENCE [LARGE SCALE GENOMIC DNA]</scope>
    <source>
        <strain evidence="3">JCM 13249</strain>
    </source>
</reference>
<dbReference type="RefSeq" id="WP_344081946.1">
    <property type="nucleotide sequence ID" value="NZ_BAAALS010000013.1"/>
</dbReference>
<feature type="domain" description="MOSC" evidence="1">
    <location>
        <begin position="118"/>
        <end position="271"/>
    </location>
</feature>
<sequence length="271" mass="29342">MQVTALTTYPIKGCYRVARQRARVHPWGLDGDRRWLIVDAATGDAVTQREVAALTSLRPSLGADGALTVAAPERPDLVVAEPADGPAQTVTVWGFTGAAARAGEAADDWLSDALDRKVRLVWLDDPTRRVIKPPYAWPGDVVSFADGYPLLLANAASLVALNDWLAEAQEPEWPLPMERFRPNVVVSGAPAWAEDDWVGRVLRIGGVTYRVPEACGRCVVTTTDQETGERGREPLRTLARYRTVGQKLLFGVNLIPESPGEIAVGDPVTVG</sequence>
<dbReference type="SUPFAM" id="SSF50800">
    <property type="entry name" value="PK beta-barrel domain-like"/>
    <property type="match status" value="1"/>
</dbReference>
<dbReference type="InterPro" id="IPR005302">
    <property type="entry name" value="MoCF_Sase_C"/>
</dbReference>
<dbReference type="Proteomes" id="UP001500655">
    <property type="component" value="Unassembled WGS sequence"/>
</dbReference>
<dbReference type="InterPro" id="IPR011037">
    <property type="entry name" value="Pyrv_Knase-like_insert_dom_sf"/>
</dbReference>
<evidence type="ECO:0000313" key="3">
    <source>
        <dbReference type="Proteomes" id="UP001500655"/>
    </source>
</evidence>
<accession>A0ABP4WQS8</accession>
<gene>
    <name evidence="2" type="ORF">GCM10009681_30290</name>
</gene>
<dbReference type="PROSITE" id="PS51340">
    <property type="entry name" value="MOSC"/>
    <property type="match status" value="1"/>
</dbReference>
<proteinExistence type="predicted"/>
<dbReference type="Pfam" id="PF03473">
    <property type="entry name" value="MOSC"/>
    <property type="match status" value="1"/>
</dbReference>
<dbReference type="PANTHER" id="PTHR14237:SF19">
    <property type="entry name" value="MITOCHONDRIAL AMIDOXIME REDUCING COMPONENT 1"/>
    <property type="match status" value="1"/>
</dbReference>
<dbReference type="SUPFAM" id="SSF141673">
    <property type="entry name" value="MOSC N-terminal domain-like"/>
    <property type="match status" value="1"/>
</dbReference>
<protein>
    <submittedName>
        <fullName evidence="2">MOSC domain-containing protein</fullName>
    </submittedName>
</protein>
<evidence type="ECO:0000313" key="2">
    <source>
        <dbReference type="EMBL" id="GAA1757047.1"/>
    </source>
</evidence>
<evidence type="ECO:0000259" key="1">
    <source>
        <dbReference type="PROSITE" id="PS51340"/>
    </source>
</evidence>
<dbReference type="InterPro" id="IPR005303">
    <property type="entry name" value="MOCOS_middle"/>
</dbReference>
<dbReference type="PANTHER" id="PTHR14237">
    <property type="entry name" value="MOLYBDOPTERIN COFACTOR SULFURASE MOSC"/>
    <property type="match status" value="1"/>
</dbReference>
<keyword evidence="3" id="KW-1185">Reference proteome</keyword>
<comment type="caution">
    <text evidence="2">The sequence shown here is derived from an EMBL/GenBank/DDBJ whole genome shotgun (WGS) entry which is preliminary data.</text>
</comment>
<dbReference type="EMBL" id="BAAALS010000013">
    <property type="protein sequence ID" value="GAA1757047.1"/>
    <property type="molecule type" value="Genomic_DNA"/>
</dbReference>